<evidence type="ECO:0000256" key="1">
    <source>
        <dbReference type="SAM" id="Phobius"/>
    </source>
</evidence>
<protein>
    <submittedName>
        <fullName evidence="2">Hemolysin D</fullName>
    </submittedName>
</protein>
<dbReference type="RefSeq" id="WP_029908871.1">
    <property type="nucleotide sequence ID" value="NZ_AP020335.1"/>
</dbReference>
<dbReference type="Proteomes" id="UP000027341">
    <property type="component" value="Unassembled WGS sequence"/>
</dbReference>
<keyword evidence="1" id="KW-0812">Transmembrane</keyword>
<keyword evidence="3" id="KW-1185">Reference proteome</keyword>
<name>A0A066ZXL7_HYDMR</name>
<organism evidence="2 3">
    <name type="scientific">Hydrogenovibrio marinus</name>
    <dbReference type="NCBI Taxonomy" id="28885"/>
    <lineage>
        <taxon>Bacteria</taxon>
        <taxon>Pseudomonadati</taxon>
        <taxon>Pseudomonadota</taxon>
        <taxon>Gammaproteobacteria</taxon>
        <taxon>Thiotrichales</taxon>
        <taxon>Piscirickettsiaceae</taxon>
        <taxon>Hydrogenovibrio</taxon>
    </lineage>
</organism>
<comment type="caution">
    <text evidence="2">The sequence shown here is derived from an EMBL/GenBank/DDBJ whole genome shotgun (WGS) entry which is preliminary data.</text>
</comment>
<dbReference type="Gene3D" id="2.40.30.170">
    <property type="match status" value="1"/>
</dbReference>
<dbReference type="PANTHER" id="PTHR30386">
    <property type="entry name" value="MEMBRANE FUSION SUBUNIT OF EMRAB-TOLC MULTIDRUG EFFLUX PUMP"/>
    <property type="match status" value="1"/>
</dbReference>
<feature type="transmembrane region" description="Helical" evidence="1">
    <location>
        <begin position="27"/>
        <end position="49"/>
    </location>
</feature>
<dbReference type="AlphaFoldDB" id="A0A066ZXL7"/>
<dbReference type="EMBL" id="JMIU01000001">
    <property type="protein sequence ID" value="KDN95096.1"/>
    <property type="molecule type" value="Genomic_DNA"/>
</dbReference>
<accession>A0A066ZXL7</accession>
<dbReference type="SUPFAM" id="SSF111369">
    <property type="entry name" value="HlyD-like secretion proteins"/>
    <property type="match status" value="1"/>
</dbReference>
<proteinExistence type="predicted"/>
<gene>
    <name evidence="2" type="ORF">EI16_01945</name>
</gene>
<reference evidence="2 3" key="1">
    <citation type="submission" date="2014-04" db="EMBL/GenBank/DDBJ databases">
        <title>Draft genome sequence of Hydrogenovibrio marinus MH-110, a model organism for aerobic H2 metabolism.</title>
        <authorList>
            <person name="Cha H.J."/>
            <person name="Jo B.H."/>
            <person name="Hwang B.H."/>
        </authorList>
    </citation>
    <scope>NUCLEOTIDE SEQUENCE [LARGE SCALE GENOMIC DNA]</scope>
    <source>
        <strain evidence="2 3">MH-110</strain>
    </source>
</reference>
<dbReference type="InterPro" id="IPR050739">
    <property type="entry name" value="MFP"/>
</dbReference>
<evidence type="ECO:0000313" key="2">
    <source>
        <dbReference type="EMBL" id="KDN95096.1"/>
    </source>
</evidence>
<sequence>MDMLLVATYVAIAVAVFKIFKIPLNKWTVPTAFLGGVLLIGGLLTLMNYSHPYSSQAREYFYTTPISPSVKGRVVEVDAKANQFMKQGTPLFKLDSEPYEDKVKELEAKLIVAEKNQKRAQEMMRKGLGKQFSVDETTATVDSLTGALKKAQFDLEQTTVYAPTDGYVSQLFLKPGMYAVPMPLRPVMVFVNSDAHLLVAWFRQNSMMRLQPGFEAEVAFDGLPGEVFKGKVSHVLPVLAEGQLQANGYLLSDTNHRPGLIPVQIEITDPRFEKYQDKVLGGAYGQVAVYSDHFHHLSVIRKVLLRMSSWMNYVFPMH</sequence>
<keyword evidence="1" id="KW-0472">Membrane</keyword>
<dbReference type="Gene3D" id="2.40.50.100">
    <property type="match status" value="1"/>
</dbReference>
<evidence type="ECO:0000313" key="3">
    <source>
        <dbReference type="Proteomes" id="UP000027341"/>
    </source>
</evidence>
<keyword evidence="1" id="KW-1133">Transmembrane helix</keyword>
<dbReference type="PANTHER" id="PTHR30386:SF18">
    <property type="entry name" value="INNER MEMBRANE PROTEIN YIAV-RELATED"/>
    <property type="match status" value="1"/>
</dbReference>
<dbReference type="STRING" id="28885.EI16_01945"/>